<comment type="pathway">
    <text evidence="9">Lipid metabolism; fatty acid biosynthesis.</text>
</comment>
<evidence type="ECO:0000256" key="6">
    <source>
        <dbReference type="ARBA" id="ARBA00023160"/>
    </source>
</evidence>
<keyword evidence="7 9" id="KW-0511">Multifunctional enzyme</keyword>
<keyword evidence="9" id="KW-0963">Cytoplasm</keyword>
<keyword evidence="8 9" id="KW-0012">Acyltransferase</keyword>
<dbReference type="EC" id="2.3.1.180" evidence="9"/>
<comment type="subcellular location">
    <subcellularLocation>
        <location evidence="9">Cytoplasm</location>
    </subcellularLocation>
</comment>
<evidence type="ECO:0000256" key="5">
    <source>
        <dbReference type="ARBA" id="ARBA00023098"/>
    </source>
</evidence>
<comment type="subunit">
    <text evidence="9">Homodimer.</text>
</comment>
<dbReference type="GO" id="GO:0005737">
    <property type="term" value="C:cytoplasm"/>
    <property type="evidence" value="ECO:0007669"/>
    <property type="project" value="UniProtKB-SubCell"/>
</dbReference>
<evidence type="ECO:0000313" key="12">
    <source>
        <dbReference type="EMBL" id="KRL03039.1"/>
    </source>
</evidence>
<evidence type="ECO:0000256" key="7">
    <source>
        <dbReference type="ARBA" id="ARBA00023268"/>
    </source>
</evidence>
<dbReference type="InterPro" id="IPR013747">
    <property type="entry name" value="ACP_syn_III_C"/>
</dbReference>
<keyword evidence="3 9" id="KW-0808">Transferase</keyword>
<evidence type="ECO:0000256" key="3">
    <source>
        <dbReference type="ARBA" id="ARBA00022679"/>
    </source>
</evidence>
<evidence type="ECO:0000256" key="1">
    <source>
        <dbReference type="ARBA" id="ARBA00008642"/>
    </source>
</evidence>
<dbReference type="Proteomes" id="UP000051621">
    <property type="component" value="Unassembled WGS sequence"/>
</dbReference>
<feature type="active site" evidence="9">
    <location>
        <position position="254"/>
    </location>
</feature>
<dbReference type="InterPro" id="IPR016039">
    <property type="entry name" value="Thiolase-like"/>
</dbReference>
<dbReference type="SUPFAM" id="SSF53901">
    <property type="entry name" value="Thiolase-like"/>
    <property type="match status" value="1"/>
</dbReference>
<dbReference type="Gene3D" id="3.40.47.10">
    <property type="match status" value="1"/>
</dbReference>
<proteinExistence type="inferred from homology"/>
<dbReference type="InterPro" id="IPR004655">
    <property type="entry name" value="FabH"/>
</dbReference>
<keyword evidence="5 9" id="KW-0443">Lipid metabolism</keyword>
<feature type="domain" description="Beta-ketoacyl-[acyl-carrier-protein] synthase III C-terminal" evidence="10">
    <location>
        <begin position="239"/>
        <end position="327"/>
    </location>
</feature>
<dbReference type="NCBIfam" id="TIGR00747">
    <property type="entry name" value="fabH"/>
    <property type="match status" value="1"/>
</dbReference>
<dbReference type="AlphaFoldDB" id="A0A0R1M4N5"/>
<comment type="similarity">
    <text evidence="1 9">Belongs to the thiolase-like superfamily. FabH family.</text>
</comment>
<evidence type="ECO:0000256" key="8">
    <source>
        <dbReference type="ARBA" id="ARBA00023315"/>
    </source>
</evidence>
<dbReference type="InterPro" id="IPR013751">
    <property type="entry name" value="ACP_syn_III_N"/>
</dbReference>
<feature type="active site" evidence="9">
    <location>
        <position position="112"/>
    </location>
</feature>
<keyword evidence="6 9" id="KW-0275">Fatty acid biosynthesis</keyword>
<dbReference type="Pfam" id="PF08541">
    <property type="entry name" value="ACP_syn_III_C"/>
    <property type="match status" value="1"/>
</dbReference>
<dbReference type="STRING" id="1423731.FC81_GL000306"/>
<keyword evidence="2 9" id="KW-0444">Lipid biosynthesis</keyword>
<protein>
    <recommendedName>
        <fullName evidence="9">Beta-ketoacyl-[acyl-carrier-protein] synthase III</fullName>
        <shortName evidence="9">Beta-ketoacyl-ACP synthase III</shortName>
        <shortName evidence="9">KAS III</shortName>
        <ecNumber evidence="9">2.3.1.180</ecNumber>
    </recommendedName>
    <alternativeName>
        <fullName evidence="9">3-oxoacyl-[acyl-carrier-protein] synthase 3</fullName>
    </alternativeName>
    <alternativeName>
        <fullName evidence="9">3-oxoacyl-[acyl-carrier-protein] synthase III</fullName>
    </alternativeName>
</protein>
<comment type="function">
    <text evidence="9">Catalyzes the condensation reaction of fatty acid synthesis by the addition to an acyl acceptor of two carbons from malonyl-ACP. Catalyzes the first condensation reaction which initiates fatty acid synthesis and may therefore play a role in governing the total rate of fatty acid production. Possesses both acetoacetyl-ACP synthase and acetyl transacylase activities. Its substrate specificity determines the biosynthesis of branched-chain and/or straight-chain of fatty acids.</text>
</comment>
<dbReference type="PANTHER" id="PTHR43091:SF1">
    <property type="entry name" value="BETA-KETOACYL-[ACYL-CARRIER-PROTEIN] SYNTHASE III, CHLOROPLASTIC"/>
    <property type="match status" value="1"/>
</dbReference>
<dbReference type="GO" id="GO:0006633">
    <property type="term" value="P:fatty acid biosynthetic process"/>
    <property type="evidence" value="ECO:0007669"/>
    <property type="project" value="UniProtKB-UniRule"/>
</dbReference>
<comment type="domain">
    <text evidence="9">The last Arg residue of the ACP-binding site is essential for the weak association between ACP/AcpP and FabH.</text>
</comment>
<dbReference type="UniPathway" id="UPA00094"/>
<keyword evidence="4 9" id="KW-0276">Fatty acid metabolism</keyword>
<organism evidence="12 13">
    <name type="scientific">Liquorilactobacillus capillatus DSM 19910</name>
    <dbReference type="NCBI Taxonomy" id="1423731"/>
    <lineage>
        <taxon>Bacteria</taxon>
        <taxon>Bacillati</taxon>
        <taxon>Bacillota</taxon>
        <taxon>Bacilli</taxon>
        <taxon>Lactobacillales</taxon>
        <taxon>Lactobacillaceae</taxon>
        <taxon>Liquorilactobacillus</taxon>
    </lineage>
</organism>
<dbReference type="RefSeq" id="WP_057742404.1">
    <property type="nucleotide sequence ID" value="NZ_AZEF01000007.1"/>
</dbReference>
<reference evidence="12 13" key="1">
    <citation type="journal article" date="2015" name="Genome Announc.">
        <title>Expanding the biotechnology potential of lactobacilli through comparative genomics of 213 strains and associated genera.</title>
        <authorList>
            <person name="Sun Z."/>
            <person name="Harris H.M."/>
            <person name="McCann A."/>
            <person name="Guo C."/>
            <person name="Argimon S."/>
            <person name="Zhang W."/>
            <person name="Yang X."/>
            <person name="Jeffery I.B."/>
            <person name="Cooney J.C."/>
            <person name="Kagawa T.F."/>
            <person name="Liu W."/>
            <person name="Song Y."/>
            <person name="Salvetti E."/>
            <person name="Wrobel A."/>
            <person name="Rasinkangas P."/>
            <person name="Parkhill J."/>
            <person name="Rea M.C."/>
            <person name="O'Sullivan O."/>
            <person name="Ritari J."/>
            <person name="Douillard F.P."/>
            <person name="Paul Ross R."/>
            <person name="Yang R."/>
            <person name="Briner A.E."/>
            <person name="Felis G.E."/>
            <person name="de Vos W.M."/>
            <person name="Barrangou R."/>
            <person name="Klaenhammer T.R."/>
            <person name="Caufield P.W."/>
            <person name="Cui Y."/>
            <person name="Zhang H."/>
            <person name="O'Toole P.W."/>
        </authorList>
    </citation>
    <scope>NUCLEOTIDE SEQUENCE [LARGE SCALE GENOMIC DNA]</scope>
    <source>
        <strain evidence="12 13">DSM 19910</strain>
    </source>
</reference>
<dbReference type="PATRIC" id="fig|1423731.3.peg.315"/>
<name>A0A0R1M4N5_9LACO</name>
<evidence type="ECO:0000259" key="10">
    <source>
        <dbReference type="Pfam" id="PF08541"/>
    </source>
</evidence>
<feature type="active site" evidence="9">
    <location>
        <position position="284"/>
    </location>
</feature>
<comment type="caution">
    <text evidence="12">The sequence shown here is derived from an EMBL/GenBank/DDBJ whole genome shotgun (WGS) entry which is preliminary data.</text>
</comment>
<dbReference type="CDD" id="cd00830">
    <property type="entry name" value="KAS_III"/>
    <property type="match status" value="1"/>
</dbReference>
<keyword evidence="13" id="KW-1185">Reference proteome</keyword>
<feature type="region of interest" description="ACP-binding" evidence="9">
    <location>
        <begin position="255"/>
        <end position="259"/>
    </location>
</feature>
<evidence type="ECO:0000313" key="13">
    <source>
        <dbReference type="Proteomes" id="UP000051621"/>
    </source>
</evidence>
<gene>
    <name evidence="9" type="primary">fabH</name>
    <name evidence="12" type="ORF">FC81_GL000306</name>
</gene>
<dbReference type="GO" id="GO:0004315">
    <property type="term" value="F:3-oxoacyl-[acyl-carrier-protein] synthase activity"/>
    <property type="evidence" value="ECO:0007669"/>
    <property type="project" value="InterPro"/>
</dbReference>
<dbReference type="Pfam" id="PF08545">
    <property type="entry name" value="ACP_syn_III"/>
    <property type="match status" value="1"/>
</dbReference>
<dbReference type="OrthoDB" id="9815506at2"/>
<accession>A0A0R1M4N5</accession>
<dbReference type="NCBIfam" id="NF006829">
    <property type="entry name" value="PRK09352.1"/>
    <property type="match status" value="1"/>
</dbReference>
<dbReference type="EMBL" id="AZEF01000007">
    <property type="protein sequence ID" value="KRL03039.1"/>
    <property type="molecule type" value="Genomic_DNA"/>
</dbReference>
<dbReference type="HAMAP" id="MF_01815">
    <property type="entry name" value="FabH"/>
    <property type="match status" value="1"/>
</dbReference>
<sequence length="327" mass="35178">METIKVVKTASYVPAKVVTNDDLSQIMDTSDEWISSRTGIKQRHVSVNENTSQLCFNVAKLLLEKSGWDAASIDLLIVATMSPDSYTPATAALVQGKIGAHNAIAFDVSAACSGFIYGLNVAEKFMGSSNTACKRVMLIGGEVLSKVIDWSDRTTAVLFGDGAAGMLLEQQDDSESRFIASSLHTYGELGDKLEAGKTEALTAFPMTGEHQIKAFSMSGRDVYKFATHKVPLSIEEAVAKAGVTLDQVDYFVLHQANSRIVTQIAKRLEQPLAKFPMNIAEYGNTSAASVPLLLDELITNKTLKRGQVIVLSGFGGGLTVGTQIIKY</sequence>
<feature type="domain" description="Beta-ketoacyl-[acyl-carrier-protein] synthase III N-terminal" evidence="11">
    <location>
        <begin position="106"/>
        <end position="187"/>
    </location>
</feature>
<evidence type="ECO:0000256" key="2">
    <source>
        <dbReference type="ARBA" id="ARBA00022516"/>
    </source>
</evidence>
<evidence type="ECO:0000256" key="4">
    <source>
        <dbReference type="ARBA" id="ARBA00022832"/>
    </source>
</evidence>
<evidence type="ECO:0000256" key="9">
    <source>
        <dbReference type="HAMAP-Rule" id="MF_01815"/>
    </source>
</evidence>
<dbReference type="GO" id="GO:0033818">
    <property type="term" value="F:beta-ketoacyl-acyl-carrier-protein synthase III activity"/>
    <property type="evidence" value="ECO:0007669"/>
    <property type="project" value="UniProtKB-UniRule"/>
</dbReference>
<comment type="catalytic activity">
    <reaction evidence="9">
        <text>malonyl-[ACP] + acetyl-CoA + H(+) = 3-oxobutanoyl-[ACP] + CO2 + CoA</text>
        <dbReference type="Rhea" id="RHEA:12080"/>
        <dbReference type="Rhea" id="RHEA-COMP:9623"/>
        <dbReference type="Rhea" id="RHEA-COMP:9625"/>
        <dbReference type="ChEBI" id="CHEBI:15378"/>
        <dbReference type="ChEBI" id="CHEBI:16526"/>
        <dbReference type="ChEBI" id="CHEBI:57287"/>
        <dbReference type="ChEBI" id="CHEBI:57288"/>
        <dbReference type="ChEBI" id="CHEBI:78449"/>
        <dbReference type="ChEBI" id="CHEBI:78450"/>
        <dbReference type="EC" id="2.3.1.180"/>
    </reaction>
</comment>
<dbReference type="PANTHER" id="PTHR43091">
    <property type="entry name" value="3-OXOACYL-[ACYL-CARRIER-PROTEIN] SYNTHASE"/>
    <property type="match status" value="1"/>
</dbReference>
<evidence type="ECO:0000259" key="11">
    <source>
        <dbReference type="Pfam" id="PF08545"/>
    </source>
</evidence>